<feature type="domain" description="HTH cro/C1-type" evidence="2">
    <location>
        <begin position="12"/>
        <end position="66"/>
    </location>
</feature>
<dbReference type="Pfam" id="PF01381">
    <property type="entry name" value="HTH_3"/>
    <property type="match status" value="1"/>
</dbReference>
<dbReference type="AlphaFoldDB" id="A0AAJ3HB47"/>
<evidence type="ECO:0000313" key="3">
    <source>
        <dbReference type="EMBL" id="NWD45780.1"/>
    </source>
</evidence>
<dbReference type="GO" id="GO:0003677">
    <property type="term" value="F:DNA binding"/>
    <property type="evidence" value="ECO:0007669"/>
    <property type="project" value="UniProtKB-KW"/>
</dbReference>
<proteinExistence type="predicted"/>
<organism evidence="3 4">
    <name type="scientific">Pseudomonas yamanorum</name>
    <dbReference type="NCBI Taxonomy" id="515393"/>
    <lineage>
        <taxon>Bacteria</taxon>
        <taxon>Pseudomonadati</taxon>
        <taxon>Pseudomonadota</taxon>
        <taxon>Gammaproteobacteria</taxon>
        <taxon>Pseudomonadales</taxon>
        <taxon>Pseudomonadaceae</taxon>
        <taxon>Pseudomonas</taxon>
    </lineage>
</organism>
<dbReference type="SMART" id="SM00530">
    <property type="entry name" value="HTH_XRE"/>
    <property type="match status" value="1"/>
</dbReference>
<dbReference type="EMBL" id="JACAQR010000061">
    <property type="protein sequence ID" value="NWD45780.1"/>
    <property type="molecule type" value="Genomic_DNA"/>
</dbReference>
<dbReference type="Proteomes" id="UP000546584">
    <property type="component" value="Unassembled WGS sequence"/>
</dbReference>
<dbReference type="PANTHER" id="PTHR46797">
    <property type="entry name" value="HTH-TYPE TRANSCRIPTIONAL REGULATOR"/>
    <property type="match status" value="1"/>
</dbReference>
<gene>
    <name evidence="3" type="ORF">HX826_28245</name>
</gene>
<dbReference type="GO" id="GO:0005829">
    <property type="term" value="C:cytosol"/>
    <property type="evidence" value="ECO:0007669"/>
    <property type="project" value="TreeGrafter"/>
</dbReference>
<evidence type="ECO:0000259" key="2">
    <source>
        <dbReference type="PROSITE" id="PS50943"/>
    </source>
</evidence>
<evidence type="ECO:0000313" key="4">
    <source>
        <dbReference type="Proteomes" id="UP000546584"/>
    </source>
</evidence>
<protein>
    <submittedName>
        <fullName evidence="3">Helix-turn-helix transcriptional regulator</fullName>
    </submittedName>
</protein>
<dbReference type="CDD" id="cd00093">
    <property type="entry name" value="HTH_XRE"/>
    <property type="match status" value="1"/>
</dbReference>
<accession>A0AAJ3HB47</accession>
<dbReference type="PANTHER" id="PTHR46797:SF1">
    <property type="entry name" value="METHYLPHOSPHONATE SYNTHASE"/>
    <property type="match status" value="1"/>
</dbReference>
<name>A0AAJ3HB47_9PSED</name>
<reference evidence="3 4" key="1">
    <citation type="submission" date="2020-04" db="EMBL/GenBank/DDBJ databases">
        <title>Molecular characterization of pseudomonads from Agaricus bisporus reveal novel blotch 2 pathogens in Western Europe.</title>
        <authorList>
            <person name="Taparia T."/>
            <person name="Krijger M."/>
            <person name="Haynes E."/>
            <person name="Elpinstone J.G."/>
            <person name="Noble R."/>
            <person name="Van Der Wolf J."/>
        </authorList>
    </citation>
    <scope>NUCLEOTIDE SEQUENCE [LARGE SCALE GENOMIC DNA]</scope>
    <source>
        <strain evidence="3 4">IPO3753</strain>
    </source>
</reference>
<keyword evidence="1" id="KW-0238">DNA-binding</keyword>
<comment type="caution">
    <text evidence="3">The sequence shown here is derived from an EMBL/GenBank/DDBJ whole genome shotgun (WGS) entry which is preliminary data.</text>
</comment>
<dbReference type="PROSITE" id="PS50943">
    <property type="entry name" value="HTH_CROC1"/>
    <property type="match status" value="1"/>
</dbReference>
<dbReference type="InterPro" id="IPR050807">
    <property type="entry name" value="TransReg_Diox_bact_type"/>
</dbReference>
<dbReference type="SUPFAM" id="SSF47413">
    <property type="entry name" value="lambda repressor-like DNA-binding domains"/>
    <property type="match status" value="1"/>
</dbReference>
<dbReference type="InterPro" id="IPR010982">
    <property type="entry name" value="Lambda_DNA-bd_dom_sf"/>
</dbReference>
<dbReference type="RefSeq" id="WP_177027396.1">
    <property type="nucleotide sequence ID" value="NZ_JACAQR010000061.1"/>
</dbReference>
<sequence>MTQSQRIIGACIRFYREKEGISQETLAHRSGISYQYLSGIETGRENFTIGVLEALCEGLAIPLRNLVGTAFDNASGNTPPLVNPNFFRPNVPLPDGLTYSQIEQTLNLTQSVIHRINRNMISEGGVTLQDLIQGNNFSGLVSNILSNSFDHCSPYRHNHHQRYPDLICETANNGSGEGLEIKTTLNIGKGGESHNGHDGWHVIACYNFLPNGDIIFVHIMFAWLNNHRHPEADWKYVGSAVNEATGSRRTETFNTNMQGNTKLRDGSVYLDPNAVNFSRWRHPKEREIPAWSIWAGTTISGNNI</sequence>
<evidence type="ECO:0000256" key="1">
    <source>
        <dbReference type="ARBA" id="ARBA00023125"/>
    </source>
</evidence>
<dbReference type="Gene3D" id="1.10.260.40">
    <property type="entry name" value="lambda repressor-like DNA-binding domains"/>
    <property type="match status" value="1"/>
</dbReference>
<dbReference type="InterPro" id="IPR001387">
    <property type="entry name" value="Cro/C1-type_HTH"/>
</dbReference>
<dbReference type="GO" id="GO:0003700">
    <property type="term" value="F:DNA-binding transcription factor activity"/>
    <property type="evidence" value="ECO:0007669"/>
    <property type="project" value="TreeGrafter"/>
</dbReference>